<proteinExistence type="inferred from homology"/>
<evidence type="ECO:0000256" key="1">
    <source>
        <dbReference type="ARBA" id="ARBA00001947"/>
    </source>
</evidence>
<dbReference type="NCBIfam" id="TIGR01430">
    <property type="entry name" value="aden_deam"/>
    <property type="match status" value="1"/>
</dbReference>
<reference evidence="8" key="1">
    <citation type="submission" date="2016-07" db="EMBL/GenBank/DDBJ databases">
        <title>Frankia sp. NRRL B-16219 Genome sequencing.</title>
        <authorList>
            <person name="Ghodhbane-Gtari F."/>
            <person name="Swanson E."/>
            <person name="Gueddou A."/>
            <person name="Louati M."/>
            <person name="Nouioui I."/>
            <person name="Hezbri K."/>
            <person name="Abebe-Akele F."/>
            <person name="Simpson S."/>
            <person name="Morris K."/>
            <person name="Thomas K."/>
            <person name="Gtari M."/>
            <person name="Tisa L.S."/>
        </authorList>
    </citation>
    <scope>NUCLEOTIDE SEQUENCE [LARGE SCALE GENOMIC DNA]</scope>
    <source>
        <strain evidence="8">NRRL B-16219</strain>
    </source>
</reference>
<comment type="cofactor">
    <cofactor evidence="1">
        <name>Zn(2+)</name>
        <dbReference type="ChEBI" id="CHEBI:29105"/>
    </cofactor>
</comment>
<evidence type="ECO:0000313" key="8">
    <source>
        <dbReference type="Proteomes" id="UP000179769"/>
    </source>
</evidence>
<keyword evidence="5" id="KW-0862">Zinc</keyword>
<dbReference type="Proteomes" id="UP000179769">
    <property type="component" value="Unassembled WGS sequence"/>
</dbReference>
<dbReference type="Gene3D" id="3.20.20.140">
    <property type="entry name" value="Metal-dependent hydrolases"/>
    <property type="match status" value="1"/>
</dbReference>
<dbReference type="OrthoDB" id="105475at2"/>
<dbReference type="PANTHER" id="PTHR43114">
    <property type="entry name" value="ADENINE DEAMINASE"/>
    <property type="match status" value="1"/>
</dbReference>
<gene>
    <name evidence="7" type="ORF">BBK14_07320</name>
</gene>
<keyword evidence="3" id="KW-0479">Metal-binding</keyword>
<dbReference type="GO" id="GO:0016814">
    <property type="term" value="F:hydrolase activity, acting on carbon-nitrogen (but not peptide) bonds, in cyclic amidines"/>
    <property type="evidence" value="ECO:0007669"/>
    <property type="project" value="UniProtKB-ARBA"/>
</dbReference>
<accession>A0A1S1PHM3</accession>
<dbReference type="AlphaFoldDB" id="A0A1S1PHM3"/>
<keyword evidence="8" id="KW-1185">Reference proteome</keyword>
<sequence length="368" mass="38565">MGSGPKIELHVHLEGTVRPEMLLAMARRNNEALPARTVEGVAELYRFRDFDHFLKVWVLTTQVMRTADDFREVVVDYAGRAAAQGAVYLEGIFSPWFRVNRGVPWQEIFTGYAEGAVEARERFGVEVRLTPDIDRVLPPEVAMDVVGWAARFTDRGVVGIGLGGPEVGHPPEPYAPVFAAAADAGLPAVPHAGETAGAESVRGALHALGARRIRHGVRALEDPELVAELVERGIVLDVCPTSNLRTGVVTDLAAHPLPELLAAGLRCSLATDDPAMFGTDLEREYAVAAGLGVRLARLYEAGVAGALCDDRTRSRLAALGAGTDWDAAQATALAAEAAGSAAAGSALAGSDAAGSATAGSVAMMNAEG</sequence>
<comment type="caution">
    <text evidence="7">The sequence shown here is derived from an EMBL/GenBank/DDBJ whole genome shotgun (WGS) entry which is preliminary data.</text>
</comment>
<dbReference type="InterPro" id="IPR032466">
    <property type="entry name" value="Metal_Hydrolase"/>
</dbReference>
<protein>
    <submittedName>
        <fullName evidence="7">Adenosine deaminase</fullName>
    </submittedName>
</protein>
<dbReference type="Pfam" id="PF00962">
    <property type="entry name" value="A_deaminase"/>
    <property type="match status" value="1"/>
</dbReference>
<dbReference type="PANTHER" id="PTHR43114:SF6">
    <property type="entry name" value="ADENINE DEAMINASE"/>
    <property type="match status" value="1"/>
</dbReference>
<dbReference type="InterPro" id="IPR001365">
    <property type="entry name" value="A_deaminase_dom"/>
</dbReference>
<name>A0A1S1PHM3_9ACTN</name>
<dbReference type="GO" id="GO:0046872">
    <property type="term" value="F:metal ion binding"/>
    <property type="evidence" value="ECO:0007669"/>
    <property type="project" value="UniProtKB-KW"/>
</dbReference>
<organism evidence="7 8">
    <name type="scientific">Parafrankia soli</name>
    <dbReference type="NCBI Taxonomy" id="2599596"/>
    <lineage>
        <taxon>Bacteria</taxon>
        <taxon>Bacillati</taxon>
        <taxon>Actinomycetota</taxon>
        <taxon>Actinomycetes</taxon>
        <taxon>Frankiales</taxon>
        <taxon>Frankiaceae</taxon>
        <taxon>Parafrankia</taxon>
    </lineage>
</organism>
<evidence type="ECO:0000313" key="7">
    <source>
        <dbReference type="EMBL" id="OHV21230.1"/>
    </source>
</evidence>
<evidence type="ECO:0000256" key="3">
    <source>
        <dbReference type="ARBA" id="ARBA00022723"/>
    </source>
</evidence>
<evidence type="ECO:0000256" key="2">
    <source>
        <dbReference type="ARBA" id="ARBA00006676"/>
    </source>
</evidence>
<dbReference type="GO" id="GO:0019239">
    <property type="term" value="F:deaminase activity"/>
    <property type="evidence" value="ECO:0007669"/>
    <property type="project" value="InterPro"/>
</dbReference>
<feature type="domain" description="Adenosine deaminase" evidence="6">
    <location>
        <begin position="5"/>
        <end position="317"/>
    </location>
</feature>
<dbReference type="EMBL" id="MAXA01000257">
    <property type="protein sequence ID" value="OHV21230.1"/>
    <property type="molecule type" value="Genomic_DNA"/>
</dbReference>
<evidence type="ECO:0000256" key="5">
    <source>
        <dbReference type="ARBA" id="ARBA00022833"/>
    </source>
</evidence>
<evidence type="ECO:0000256" key="4">
    <source>
        <dbReference type="ARBA" id="ARBA00022801"/>
    </source>
</evidence>
<dbReference type="SUPFAM" id="SSF51556">
    <property type="entry name" value="Metallo-dependent hydrolases"/>
    <property type="match status" value="1"/>
</dbReference>
<comment type="similarity">
    <text evidence="2">Belongs to the metallo-dependent hydrolases superfamily. Adenosine and AMP deaminases family.</text>
</comment>
<dbReference type="InterPro" id="IPR006330">
    <property type="entry name" value="Ado/ade_deaminase"/>
</dbReference>
<keyword evidence="4" id="KW-0378">Hydrolase</keyword>
<evidence type="ECO:0000259" key="6">
    <source>
        <dbReference type="Pfam" id="PF00962"/>
    </source>
</evidence>